<dbReference type="Proteomes" id="UP000261811">
    <property type="component" value="Unassembled WGS sequence"/>
</dbReference>
<evidence type="ECO:0000313" key="2">
    <source>
        <dbReference type="EMBL" id="RFU41946.1"/>
    </source>
</evidence>
<gene>
    <name evidence="2" type="ORF">DZF91_09195</name>
</gene>
<dbReference type="InterPro" id="IPR045728">
    <property type="entry name" value="DUF6082"/>
</dbReference>
<reference evidence="2 3" key="1">
    <citation type="submission" date="2018-08" db="EMBL/GenBank/DDBJ databases">
        <title>Actinomadura jelena sp. nov., a novel Actinomycete isolated from soil in Chad.</title>
        <authorList>
            <person name="Shi L."/>
        </authorList>
    </citation>
    <scope>NUCLEOTIDE SEQUENCE [LARGE SCALE GENOMIC DNA]</scope>
    <source>
        <strain evidence="2 3">NEAU-G17</strain>
    </source>
</reference>
<dbReference type="Pfam" id="PF19560">
    <property type="entry name" value="DUF6082"/>
    <property type="match status" value="1"/>
</dbReference>
<keyword evidence="3" id="KW-1185">Reference proteome</keyword>
<dbReference type="EMBL" id="QURH01000177">
    <property type="protein sequence ID" value="RFU41946.1"/>
    <property type="molecule type" value="Genomic_DNA"/>
</dbReference>
<sequence length="248" mass="28101">MVRRVFAGRATHRAFVTTLLLMVIALAAGLVAFSPIALRAWTPRFGDWERLSWIGQTYGAASALLAVLALIGISVSLVLQAREAKATREQAVRAVHTDLLRMAMEDEVYRRAWGPYFAAGDSERQRQHMYINLIISNWQMRWGLRDISEQHLRATAHVLLSGEPGQRFWAEGRELRLRAVNGRRERRFHQILDEEYQHARRDPALPPAPLPAEEATATKPWLLLGSVLAGVTVLVAVWRRLVGRRDEA</sequence>
<evidence type="ECO:0000256" key="1">
    <source>
        <dbReference type="SAM" id="Phobius"/>
    </source>
</evidence>
<evidence type="ECO:0000313" key="3">
    <source>
        <dbReference type="Proteomes" id="UP000261811"/>
    </source>
</evidence>
<feature type="transmembrane region" description="Helical" evidence="1">
    <location>
        <begin position="221"/>
        <end position="238"/>
    </location>
</feature>
<dbReference type="AlphaFoldDB" id="A0A372JQ62"/>
<keyword evidence="1" id="KW-1133">Transmembrane helix</keyword>
<name>A0A372JQ62_9ACTN</name>
<organism evidence="2 3">
    <name type="scientific">Actinomadura logoneensis</name>
    <dbReference type="NCBI Taxonomy" id="2293572"/>
    <lineage>
        <taxon>Bacteria</taxon>
        <taxon>Bacillati</taxon>
        <taxon>Actinomycetota</taxon>
        <taxon>Actinomycetes</taxon>
        <taxon>Streptosporangiales</taxon>
        <taxon>Thermomonosporaceae</taxon>
        <taxon>Actinomadura</taxon>
    </lineage>
</organism>
<comment type="caution">
    <text evidence="2">The sequence shown here is derived from an EMBL/GenBank/DDBJ whole genome shotgun (WGS) entry which is preliminary data.</text>
</comment>
<feature type="transmembrane region" description="Helical" evidence="1">
    <location>
        <begin position="58"/>
        <end position="79"/>
    </location>
</feature>
<keyword evidence="1" id="KW-0472">Membrane</keyword>
<accession>A0A372JQ62</accession>
<keyword evidence="1" id="KW-0812">Transmembrane</keyword>
<protein>
    <submittedName>
        <fullName evidence="2">Uncharacterized protein</fullName>
    </submittedName>
</protein>
<proteinExistence type="predicted"/>
<feature type="transmembrane region" description="Helical" evidence="1">
    <location>
        <begin position="12"/>
        <end position="38"/>
    </location>
</feature>